<evidence type="ECO:0000256" key="7">
    <source>
        <dbReference type="ARBA" id="ARBA00023136"/>
    </source>
</evidence>
<feature type="transmembrane region" description="Helical" evidence="8">
    <location>
        <begin position="195"/>
        <end position="214"/>
    </location>
</feature>
<dbReference type="EMBL" id="JAVAMP010000010">
    <property type="protein sequence ID" value="MDP5275796.1"/>
    <property type="molecule type" value="Genomic_DNA"/>
</dbReference>
<keyword evidence="3" id="KW-1003">Cell membrane</keyword>
<gene>
    <name evidence="10" type="ORF">Q5Y73_16980</name>
</gene>
<dbReference type="PANTHER" id="PTHR43357:SF4">
    <property type="entry name" value="INNER MEMBRANE ABC TRANSPORTER PERMEASE PROTEIN YDCV"/>
    <property type="match status" value="1"/>
</dbReference>
<evidence type="ECO:0000256" key="5">
    <source>
        <dbReference type="ARBA" id="ARBA00022692"/>
    </source>
</evidence>
<keyword evidence="2 8" id="KW-0813">Transport</keyword>
<comment type="caution">
    <text evidence="10">The sequence shown here is derived from an EMBL/GenBank/DDBJ whole genome shotgun (WGS) entry which is preliminary data.</text>
</comment>
<accession>A0ABT9J2E8</accession>
<evidence type="ECO:0000256" key="1">
    <source>
        <dbReference type="ARBA" id="ARBA00004429"/>
    </source>
</evidence>
<dbReference type="PANTHER" id="PTHR43357">
    <property type="entry name" value="INNER MEMBRANE ABC TRANSPORTER PERMEASE PROTEIN YDCV"/>
    <property type="match status" value="1"/>
</dbReference>
<name>A0ABT9J2E8_9BACL</name>
<proteinExistence type="inferred from homology"/>
<feature type="transmembrane region" description="Helical" evidence="8">
    <location>
        <begin position="167"/>
        <end position="188"/>
    </location>
</feature>
<evidence type="ECO:0000313" key="10">
    <source>
        <dbReference type="EMBL" id="MDP5275796.1"/>
    </source>
</evidence>
<dbReference type="SUPFAM" id="SSF161098">
    <property type="entry name" value="MetI-like"/>
    <property type="match status" value="1"/>
</dbReference>
<protein>
    <submittedName>
        <fullName evidence="10">ABC transporter permease subunit</fullName>
    </submittedName>
</protein>
<comment type="similarity">
    <text evidence="8">Belongs to the binding-protein-dependent transport system permease family.</text>
</comment>
<feature type="transmembrane region" description="Helical" evidence="8">
    <location>
        <begin position="141"/>
        <end position="161"/>
    </location>
</feature>
<sequence>MLLPSDFSLRAWEYVFSPSAGTWGAIGSSLCIACIVTLVNILICLPAANVIARVNFKGKIWVEGILYSPLIIPPFITVMGIHITFIHLGLTETILGVILAHIAPTLPYMLRALVISYQTLGFSWEEQAKMLGAGTLNRLRFVLLPHLLPGIVAGSSLTLLVSLSQYLITFLIGGGQVVTLPIILFPFISGGDIAIGSAYTILFAGIALFSLWLMNSLLKRYYKTRILFIR</sequence>
<keyword evidence="6 8" id="KW-1133">Transmembrane helix</keyword>
<keyword evidence="4" id="KW-0997">Cell inner membrane</keyword>
<keyword evidence="5 8" id="KW-0812">Transmembrane</keyword>
<evidence type="ECO:0000256" key="4">
    <source>
        <dbReference type="ARBA" id="ARBA00022519"/>
    </source>
</evidence>
<evidence type="ECO:0000256" key="6">
    <source>
        <dbReference type="ARBA" id="ARBA00022989"/>
    </source>
</evidence>
<dbReference type="Pfam" id="PF00528">
    <property type="entry name" value="BPD_transp_1"/>
    <property type="match status" value="1"/>
</dbReference>
<evidence type="ECO:0000259" key="9">
    <source>
        <dbReference type="PROSITE" id="PS50928"/>
    </source>
</evidence>
<dbReference type="InterPro" id="IPR000515">
    <property type="entry name" value="MetI-like"/>
</dbReference>
<evidence type="ECO:0000256" key="3">
    <source>
        <dbReference type="ARBA" id="ARBA00022475"/>
    </source>
</evidence>
<comment type="subcellular location">
    <subcellularLocation>
        <location evidence="1">Cell inner membrane</location>
        <topology evidence="1">Multi-pass membrane protein</topology>
    </subcellularLocation>
    <subcellularLocation>
        <location evidence="8">Cell membrane</location>
        <topology evidence="8">Multi-pass membrane protein</topology>
    </subcellularLocation>
</comment>
<feature type="transmembrane region" description="Helical" evidence="8">
    <location>
        <begin position="66"/>
        <end position="88"/>
    </location>
</feature>
<dbReference type="RefSeq" id="WP_305993108.1">
    <property type="nucleotide sequence ID" value="NZ_JAVAMP010000010.1"/>
</dbReference>
<evidence type="ECO:0000256" key="8">
    <source>
        <dbReference type="RuleBase" id="RU363032"/>
    </source>
</evidence>
<evidence type="ECO:0000313" key="11">
    <source>
        <dbReference type="Proteomes" id="UP001231941"/>
    </source>
</evidence>
<dbReference type="InterPro" id="IPR035906">
    <property type="entry name" value="MetI-like_sf"/>
</dbReference>
<feature type="transmembrane region" description="Helical" evidence="8">
    <location>
        <begin position="20"/>
        <end position="45"/>
    </location>
</feature>
<dbReference type="CDD" id="cd06261">
    <property type="entry name" value="TM_PBP2"/>
    <property type="match status" value="1"/>
</dbReference>
<reference evidence="10 11" key="1">
    <citation type="submission" date="2023-08" db="EMBL/GenBank/DDBJ databases">
        <authorList>
            <person name="Park J.-S."/>
        </authorList>
    </citation>
    <scope>NUCLEOTIDE SEQUENCE [LARGE SCALE GENOMIC DNA]</scope>
    <source>
        <strain evidence="10 11">2205SS18-9</strain>
    </source>
</reference>
<dbReference type="PROSITE" id="PS50928">
    <property type="entry name" value="ABC_TM1"/>
    <property type="match status" value="1"/>
</dbReference>
<feature type="domain" description="ABC transmembrane type-1" evidence="9">
    <location>
        <begin position="26"/>
        <end position="214"/>
    </location>
</feature>
<dbReference type="Gene3D" id="1.10.3720.10">
    <property type="entry name" value="MetI-like"/>
    <property type="match status" value="1"/>
</dbReference>
<dbReference type="Proteomes" id="UP001231941">
    <property type="component" value="Unassembled WGS sequence"/>
</dbReference>
<keyword evidence="11" id="KW-1185">Reference proteome</keyword>
<keyword evidence="7 8" id="KW-0472">Membrane</keyword>
<organism evidence="10 11">
    <name type="scientific">Chengkuizengella axinellae</name>
    <dbReference type="NCBI Taxonomy" id="3064388"/>
    <lineage>
        <taxon>Bacteria</taxon>
        <taxon>Bacillati</taxon>
        <taxon>Bacillota</taxon>
        <taxon>Bacilli</taxon>
        <taxon>Bacillales</taxon>
        <taxon>Paenibacillaceae</taxon>
        <taxon>Chengkuizengella</taxon>
    </lineage>
</organism>
<evidence type="ECO:0000256" key="2">
    <source>
        <dbReference type="ARBA" id="ARBA00022448"/>
    </source>
</evidence>